<organism evidence="10 11">
    <name type="scientific">Triparma retinervis</name>
    <dbReference type="NCBI Taxonomy" id="2557542"/>
    <lineage>
        <taxon>Eukaryota</taxon>
        <taxon>Sar</taxon>
        <taxon>Stramenopiles</taxon>
        <taxon>Ochrophyta</taxon>
        <taxon>Bolidophyceae</taxon>
        <taxon>Parmales</taxon>
        <taxon>Triparmaceae</taxon>
        <taxon>Triparma</taxon>
    </lineage>
</organism>
<keyword evidence="5" id="KW-0029">Amino-acid transport</keyword>
<evidence type="ECO:0000256" key="8">
    <source>
        <dbReference type="SAM" id="Phobius"/>
    </source>
</evidence>
<proteinExistence type="inferred from homology"/>
<keyword evidence="6 8" id="KW-1133">Transmembrane helix</keyword>
<evidence type="ECO:0000259" key="9">
    <source>
        <dbReference type="Pfam" id="PF01490"/>
    </source>
</evidence>
<feature type="transmembrane region" description="Helical" evidence="8">
    <location>
        <begin position="267"/>
        <end position="291"/>
    </location>
</feature>
<sequence length="519" mass="55872">MAAIEEIELNAFSAPLADKTSNFSPSVPPDGLPGVSIAPSPATLDGKSNIPSAVSNFLNSIVGAGIIGIPFAIRHCGLFTGILLLSWVGYLTDCSVRMIVTLGRDLGVNDYERLAEKIYGKRGYTLICIFMIFLAFGAMVAYCIVVGDVVPELLGVTSSPAARPVSILLCSLLVMLPLSLLKDMSSLAFTSTASCAADMVLVVIVIICAPVGSSVAAAGGFWKVLGSSIIRPKTVFSGLGAMSFAFVCHHSSFIVANSLKDPSKERWATVTHWSVSMAFTMCMFMGIFGYLGFLEETRGNVLVNFEGGDDMGSLTAGRIMLILTMFFTYPMESFVARHALICVVYGKEAAREDNPRRRLAVTVGLYVSALVLSLFLPDLGIVLELTGAVSGSFLSYILPSSMYMCVHERELMSLLKQLRLDKGILFFTCRKVVENSMLNEEEGQPATRDRDGSVDAADAPIEIGGCQDLVGNGSFFSRTKNTFNALRPFWLPLSMFFFGIIAFVVGTITTLIGAFVTME</sequence>
<evidence type="ECO:0000256" key="4">
    <source>
        <dbReference type="ARBA" id="ARBA00022692"/>
    </source>
</evidence>
<comment type="caution">
    <text evidence="10">The sequence shown here is derived from an EMBL/GenBank/DDBJ whole genome shotgun (WGS) entry which is preliminary data.</text>
</comment>
<feature type="transmembrane region" description="Helical" evidence="8">
    <location>
        <begin position="489"/>
        <end position="516"/>
    </location>
</feature>
<feature type="transmembrane region" description="Helical" evidence="8">
    <location>
        <begin position="311"/>
        <end position="329"/>
    </location>
</feature>
<reference evidence="10" key="1">
    <citation type="submission" date="2022-07" db="EMBL/GenBank/DDBJ databases">
        <title>Genome analysis of Parmales, a sister group of diatoms, reveals the evolutionary specialization of diatoms from phago-mixotrophs to photoautotrophs.</title>
        <authorList>
            <person name="Ban H."/>
            <person name="Sato S."/>
            <person name="Yoshikawa S."/>
            <person name="Kazumasa Y."/>
            <person name="Nakamura Y."/>
            <person name="Ichinomiya M."/>
            <person name="Saitoh K."/>
            <person name="Sato N."/>
            <person name="Blanc-Mathieu R."/>
            <person name="Endo H."/>
            <person name="Kuwata A."/>
            <person name="Ogata H."/>
        </authorList>
    </citation>
    <scope>NUCLEOTIDE SEQUENCE</scope>
</reference>
<evidence type="ECO:0000313" key="10">
    <source>
        <dbReference type="EMBL" id="GMH49847.1"/>
    </source>
</evidence>
<evidence type="ECO:0000256" key="5">
    <source>
        <dbReference type="ARBA" id="ARBA00022970"/>
    </source>
</evidence>
<gene>
    <name evidence="10" type="ORF">TrRE_jg10598</name>
</gene>
<feature type="transmembrane region" description="Helical" evidence="8">
    <location>
        <begin position="200"/>
        <end position="222"/>
    </location>
</feature>
<dbReference type="GO" id="GO:0015179">
    <property type="term" value="F:L-amino acid transmembrane transporter activity"/>
    <property type="evidence" value="ECO:0007669"/>
    <property type="project" value="TreeGrafter"/>
</dbReference>
<dbReference type="PANTHER" id="PTHR22950">
    <property type="entry name" value="AMINO ACID TRANSPORTER"/>
    <property type="match status" value="1"/>
</dbReference>
<evidence type="ECO:0000256" key="7">
    <source>
        <dbReference type="ARBA" id="ARBA00023136"/>
    </source>
</evidence>
<accession>A0A9W7DPH2</accession>
<keyword evidence="3" id="KW-0813">Transport</keyword>
<feature type="transmembrane region" description="Helical" evidence="8">
    <location>
        <begin position="359"/>
        <end position="376"/>
    </location>
</feature>
<feature type="transmembrane region" description="Helical" evidence="8">
    <location>
        <begin position="234"/>
        <end position="255"/>
    </location>
</feature>
<dbReference type="OrthoDB" id="28208at2759"/>
<keyword evidence="4 8" id="KW-0812">Transmembrane</keyword>
<feature type="transmembrane region" description="Helical" evidence="8">
    <location>
        <begin position="388"/>
        <end position="406"/>
    </location>
</feature>
<name>A0A9W7DPH2_9STRA</name>
<dbReference type="AlphaFoldDB" id="A0A9W7DPH2"/>
<evidence type="ECO:0000256" key="1">
    <source>
        <dbReference type="ARBA" id="ARBA00004141"/>
    </source>
</evidence>
<evidence type="ECO:0000256" key="6">
    <source>
        <dbReference type="ARBA" id="ARBA00022989"/>
    </source>
</evidence>
<dbReference type="Proteomes" id="UP001165082">
    <property type="component" value="Unassembled WGS sequence"/>
</dbReference>
<feature type="transmembrane region" description="Helical" evidence="8">
    <location>
        <begin position="161"/>
        <end position="180"/>
    </location>
</feature>
<dbReference type="Pfam" id="PF01490">
    <property type="entry name" value="Aa_trans"/>
    <property type="match status" value="1"/>
</dbReference>
<keyword evidence="7 8" id="KW-0472">Membrane</keyword>
<comment type="similarity">
    <text evidence="2">Belongs to the amino acid/polyamine transporter 2 family.</text>
</comment>
<evidence type="ECO:0000313" key="11">
    <source>
        <dbReference type="Proteomes" id="UP001165082"/>
    </source>
</evidence>
<dbReference type="GO" id="GO:0016020">
    <property type="term" value="C:membrane"/>
    <property type="evidence" value="ECO:0007669"/>
    <property type="project" value="UniProtKB-SubCell"/>
</dbReference>
<keyword evidence="11" id="KW-1185">Reference proteome</keyword>
<dbReference type="PANTHER" id="PTHR22950:SF458">
    <property type="entry name" value="SODIUM-COUPLED NEUTRAL AMINO ACID TRANSPORTER 11-RELATED"/>
    <property type="match status" value="1"/>
</dbReference>
<protein>
    <recommendedName>
        <fullName evidence="9">Amino acid transporter transmembrane domain-containing protein</fullName>
    </recommendedName>
</protein>
<evidence type="ECO:0000256" key="2">
    <source>
        <dbReference type="ARBA" id="ARBA00008066"/>
    </source>
</evidence>
<dbReference type="EMBL" id="BRXZ01001927">
    <property type="protein sequence ID" value="GMH49847.1"/>
    <property type="molecule type" value="Genomic_DNA"/>
</dbReference>
<comment type="subcellular location">
    <subcellularLocation>
        <location evidence="1">Membrane</location>
        <topology evidence="1">Multi-pass membrane protein</topology>
    </subcellularLocation>
</comment>
<dbReference type="InterPro" id="IPR013057">
    <property type="entry name" value="AA_transpt_TM"/>
</dbReference>
<feature type="domain" description="Amino acid transporter transmembrane" evidence="9">
    <location>
        <begin position="47"/>
        <end position="417"/>
    </location>
</feature>
<evidence type="ECO:0000256" key="3">
    <source>
        <dbReference type="ARBA" id="ARBA00022448"/>
    </source>
</evidence>
<feature type="transmembrane region" description="Helical" evidence="8">
    <location>
        <begin position="124"/>
        <end position="149"/>
    </location>
</feature>